<keyword evidence="3" id="KW-1185">Reference proteome</keyword>
<feature type="region of interest" description="Disordered" evidence="1">
    <location>
        <begin position="1"/>
        <end position="68"/>
    </location>
</feature>
<protein>
    <submittedName>
        <fullName evidence="2">Uncharacterized protein</fullName>
    </submittedName>
</protein>
<feature type="compositionally biased region" description="Basic and acidic residues" evidence="1">
    <location>
        <begin position="59"/>
        <end position="68"/>
    </location>
</feature>
<proteinExistence type="predicted"/>
<sequence>MRFAGKLGDSVETTTITKNAKKPAPGGLSYACQEGDKATSDVAQEEENKNRATTGPRQAEPHRSVEVE</sequence>
<accession>A0A858Q9H0</accession>
<evidence type="ECO:0000313" key="3">
    <source>
        <dbReference type="Proteomes" id="UP000503004"/>
    </source>
</evidence>
<dbReference type="AlphaFoldDB" id="A0A858Q9H0"/>
<name>A0A858Q9H0_9GAMM</name>
<dbReference type="KEGG" id="metu:GNH96_11270"/>
<evidence type="ECO:0000313" key="2">
    <source>
        <dbReference type="EMBL" id="QJD30497.1"/>
    </source>
</evidence>
<dbReference type="Proteomes" id="UP000503004">
    <property type="component" value="Chromosome"/>
</dbReference>
<dbReference type="EMBL" id="CP046565">
    <property type="protein sequence ID" value="QJD30497.1"/>
    <property type="molecule type" value="Genomic_DNA"/>
</dbReference>
<evidence type="ECO:0000256" key="1">
    <source>
        <dbReference type="SAM" id="MobiDB-lite"/>
    </source>
</evidence>
<reference evidence="3" key="1">
    <citation type="submission" date="2019-12" db="EMBL/GenBank/DDBJ databases">
        <authorList>
            <person name="Awala S.I."/>
            <person name="Rhee S.K."/>
        </authorList>
    </citation>
    <scope>NUCLEOTIDE SEQUENCE [LARGE SCALE GENOMIC DNA]</scope>
    <source>
        <strain evidence="3">IM1</strain>
    </source>
</reference>
<organism evidence="2 3">
    <name type="scientific">Methylococcus geothermalis</name>
    <dbReference type="NCBI Taxonomy" id="2681310"/>
    <lineage>
        <taxon>Bacteria</taxon>
        <taxon>Pseudomonadati</taxon>
        <taxon>Pseudomonadota</taxon>
        <taxon>Gammaproteobacteria</taxon>
        <taxon>Methylococcales</taxon>
        <taxon>Methylococcaceae</taxon>
        <taxon>Methylococcus</taxon>
    </lineage>
</organism>
<gene>
    <name evidence="2" type="ORF">GNH96_11270</name>
</gene>